<dbReference type="PANTHER" id="PTHR22647:SF3">
    <property type="entry name" value="SH3 DOMAIN AND TETRATRICOPEPTIDE REPEAT-CONTAINING PROTEIN 1"/>
    <property type="match status" value="1"/>
</dbReference>
<keyword evidence="1 2" id="KW-0728">SH3 domain</keyword>
<name>A0AAD1SEX9_PELCU</name>
<dbReference type="Gene3D" id="1.25.40.10">
    <property type="entry name" value="Tetratricopeptide repeat domain"/>
    <property type="match status" value="4"/>
</dbReference>
<dbReference type="InterPro" id="IPR036028">
    <property type="entry name" value="SH3-like_dom_sf"/>
</dbReference>
<proteinExistence type="predicted"/>
<evidence type="ECO:0000256" key="3">
    <source>
        <dbReference type="SAM" id="MobiDB-lite"/>
    </source>
</evidence>
<dbReference type="PROSITE" id="PS50002">
    <property type="entry name" value="SH3"/>
    <property type="match status" value="1"/>
</dbReference>
<keyword evidence="6" id="KW-1185">Reference proteome</keyword>
<dbReference type="InterPro" id="IPR001452">
    <property type="entry name" value="SH3_domain"/>
</dbReference>
<protein>
    <submittedName>
        <fullName evidence="5">SH3 domain and tetratricopeptide repeat-containing 1</fullName>
    </submittedName>
</protein>
<dbReference type="SMART" id="SM00028">
    <property type="entry name" value="TPR"/>
    <property type="match status" value="4"/>
</dbReference>
<sequence>MGRPSSGHFFGNYQHVGTEKIVRDLKTQHSGTSLQCWIYRSSKIAAGRARLFRQGFSMLVSYRRIPQFMEGTGAPIIDSHAGVHKLHPIKEDEMEGIEQSGLDGPGSVSQIDKKHNQFQQGTSEQHKTSADEHTHSTRNANFFVDSMKKAITSLGSNASSSAEDFVHITDCLKDTPEMCSDQAEIFVPDLCLQLVMFRHGASDPELQEVLRNRLRLLENDNKEVTAVFSELSARLLSIHSDKDMITVTFKTFEEIWKFSTYYSLGFLNHCMENMFLDQLFWLFSPDEEPAGINVHVNEESLNLIYKRLLLEEGTFFVLCGDGHIRQAAVVDDVLQIFQSNSVVDGVDVGWTQNKQSVLGDTLVGSKTTIEPLCPFHQWFLKTNSVSDLVDFTRCKMRNKTAVGLCEALVDHEGEMMDEMSYKSGDVIETISTYFECMDWFLGRHITSENIGFVKTSNVKTLSSDTGQGNLEWEEILMSQGVKSFDLNNAKELLNKMLHSSVCNVFRLDELEDIKPSQQKETNHSANIDTNTFKQKLTDFFLNTQEIAISPDVPNDLQLDNINLLSKDAKNCENYEAPCFCISEGQDKQEALESLLLFLNKEKYTPGFKTIYDISYGFKHMLFNGYSEEGELIRYLSIARESAKKANMTWALTRICFLLGRLAIKRHKFSQARVYFEEAIGAVNGNFSDLFLIRAMYMNLTAVYLKQNNKEKCLLLIDKSASLILGLQTYPSSTDMDPMILKYVLRKAILNQDSYSEIRACLLLATNYISLKQSVEALPFIERLQVLRNKMESKSSSVPGYYFKLADIYNYKCLPHMALSSVKVASHSSSSFTNSLRGAGFVADNAVKLCGIKQGGQIFPTQIAHYLRNALASALTDQEQILCMSIYLSLSELCSNHKQCKKAQSYILKAVEKNGLMASRSKVDFSVTLAWLCMLDKNNLLALDILNSIMPLCICTEHQLGIIYNLKGIALRRTNEIKHAAEHYCKALKISRDTGACHNQAAVLANFGTLCLHLNAHILTEHFFINSIRVYSSIPSIDNGTDFIHVLLIFGNYYMSGIHKENARIYYEWAFLVAMETNHLESQLQATQLLCNFYNTVVINEAQCIIYNEYQLSLARKMADKVLEGQVLEKISQLYLSLGTERACKSALEYTKRSLGIFIDLQRKEKEAYAWLWAGKIYYILGQNELVDLYIQVAQNVALSTGDPNLGMELFEAAGDIFFNGANDREKAVSFYRDCALPLAVKTENVKAELRLCNKLTDLLINMKHYEECLEHAKISLALSVLFEDQLNERVAYHRLAVIYSHLGQCELAEHFYLKALSLCSSPLELEEEGVYYMKVYLILGDIIFYKLKDPFDATGYYNLALAAAVDLGNKKTQLKLYTRLAVIYHNYLIDREKSLYFYQKARTFAMEFNMKRINLSPTECPPAPIWTGF</sequence>
<reference evidence="5" key="1">
    <citation type="submission" date="2022-03" db="EMBL/GenBank/DDBJ databases">
        <authorList>
            <person name="Alioto T."/>
            <person name="Alioto T."/>
            <person name="Gomez Garrido J."/>
        </authorList>
    </citation>
    <scope>NUCLEOTIDE SEQUENCE</scope>
</reference>
<feature type="domain" description="SH3" evidence="4">
    <location>
        <begin position="400"/>
        <end position="463"/>
    </location>
</feature>
<accession>A0AAD1SEX9</accession>
<dbReference type="InterPro" id="IPR042772">
    <property type="entry name" value="SH3TC1/SH3TC2"/>
</dbReference>
<evidence type="ECO:0000313" key="5">
    <source>
        <dbReference type="EMBL" id="CAH2299734.1"/>
    </source>
</evidence>
<evidence type="ECO:0000313" key="6">
    <source>
        <dbReference type="Proteomes" id="UP001295444"/>
    </source>
</evidence>
<gene>
    <name evidence="5" type="ORF">PECUL_23A007540</name>
</gene>
<dbReference type="InterPro" id="IPR019734">
    <property type="entry name" value="TPR_rpt"/>
</dbReference>
<dbReference type="InterPro" id="IPR011990">
    <property type="entry name" value="TPR-like_helical_dom_sf"/>
</dbReference>
<dbReference type="PANTHER" id="PTHR22647">
    <property type="entry name" value="SH3 DOMAIN AND TETRATRICOPEPTIDE REPEATS CONTAINING PROTEIN"/>
    <property type="match status" value="1"/>
</dbReference>
<feature type="compositionally biased region" description="Basic and acidic residues" evidence="3">
    <location>
        <begin position="124"/>
        <end position="135"/>
    </location>
</feature>
<evidence type="ECO:0000256" key="2">
    <source>
        <dbReference type="PROSITE-ProRule" id="PRU00192"/>
    </source>
</evidence>
<dbReference type="Proteomes" id="UP001295444">
    <property type="component" value="Chromosome 06"/>
</dbReference>
<dbReference type="Gene3D" id="2.30.30.40">
    <property type="entry name" value="SH3 Domains"/>
    <property type="match status" value="1"/>
</dbReference>
<dbReference type="SUPFAM" id="SSF50044">
    <property type="entry name" value="SH3-domain"/>
    <property type="match status" value="1"/>
</dbReference>
<evidence type="ECO:0000256" key="1">
    <source>
        <dbReference type="ARBA" id="ARBA00022443"/>
    </source>
</evidence>
<organism evidence="5 6">
    <name type="scientific">Pelobates cultripes</name>
    <name type="common">Western spadefoot toad</name>
    <dbReference type="NCBI Taxonomy" id="61616"/>
    <lineage>
        <taxon>Eukaryota</taxon>
        <taxon>Metazoa</taxon>
        <taxon>Chordata</taxon>
        <taxon>Craniata</taxon>
        <taxon>Vertebrata</taxon>
        <taxon>Euteleostomi</taxon>
        <taxon>Amphibia</taxon>
        <taxon>Batrachia</taxon>
        <taxon>Anura</taxon>
        <taxon>Pelobatoidea</taxon>
        <taxon>Pelobatidae</taxon>
        <taxon>Pelobates</taxon>
    </lineage>
</organism>
<dbReference type="SUPFAM" id="SSF81901">
    <property type="entry name" value="HCP-like"/>
    <property type="match status" value="1"/>
</dbReference>
<dbReference type="EMBL" id="OW240917">
    <property type="protein sequence ID" value="CAH2299734.1"/>
    <property type="molecule type" value="Genomic_DNA"/>
</dbReference>
<dbReference type="SUPFAM" id="SSF48452">
    <property type="entry name" value="TPR-like"/>
    <property type="match status" value="1"/>
</dbReference>
<evidence type="ECO:0000259" key="4">
    <source>
        <dbReference type="PROSITE" id="PS50002"/>
    </source>
</evidence>
<feature type="region of interest" description="Disordered" evidence="3">
    <location>
        <begin position="116"/>
        <end position="135"/>
    </location>
</feature>